<dbReference type="Pfam" id="PF00383">
    <property type="entry name" value="dCMP_cyt_deam_1"/>
    <property type="match status" value="1"/>
</dbReference>
<dbReference type="GO" id="GO:0008835">
    <property type="term" value="F:diaminohydroxyphosphoribosylaminopyrimidine deaminase activity"/>
    <property type="evidence" value="ECO:0007669"/>
    <property type="project" value="UniProtKB-EC"/>
</dbReference>
<evidence type="ECO:0000256" key="6">
    <source>
        <dbReference type="ARBA" id="ARBA00022833"/>
    </source>
</evidence>
<dbReference type="SUPFAM" id="SSF53927">
    <property type="entry name" value="Cytidine deaminase-like"/>
    <property type="match status" value="1"/>
</dbReference>
<feature type="domain" description="CMP/dCMP-type deaminase" evidence="9">
    <location>
        <begin position="84"/>
        <end position="206"/>
    </location>
</feature>
<dbReference type="SUPFAM" id="SSF53597">
    <property type="entry name" value="Dihydrofolate reductase-like"/>
    <property type="match status" value="1"/>
</dbReference>
<dbReference type="STRING" id="157652.A0A371F9C7"/>
<evidence type="ECO:0000256" key="5">
    <source>
        <dbReference type="ARBA" id="ARBA00022801"/>
    </source>
</evidence>
<dbReference type="EMBL" id="QJKJ01010020">
    <property type="protein sequence ID" value="RDX74900.1"/>
    <property type="molecule type" value="Genomic_DNA"/>
</dbReference>
<dbReference type="PANTHER" id="PTHR11079:SF162">
    <property type="entry name" value="RIBOFLAVIN BIOSYNTHESIS PROTEIN PYRD, CHLOROPLASTIC"/>
    <property type="match status" value="1"/>
</dbReference>
<dbReference type="AlphaFoldDB" id="A0A371F9C7"/>
<evidence type="ECO:0000313" key="11">
    <source>
        <dbReference type="Proteomes" id="UP000257109"/>
    </source>
</evidence>
<dbReference type="InterPro" id="IPR004794">
    <property type="entry name" value="Eubact_RibD"/>
</dbReference>
<dbReference type="CDD" id="cd01284">
    <property type="entry name" value="Riboflavin_deaminase-reductase"/>
    <property type="match status" value="1"/>
</dbReference>
<sequence length="440" mass="47739">MTTALFSRYIHNTMQARCSSLGDCTLQVPRFSMNATPPNCASFVSSLSPSKIGMRLSVNFGCGIYIAARRSRCDGFGVQCAASNDDAFFITRCVQLARKAVGFTSPNPLVGCLIVKDGQVVGEGFHPKAGQPHAEVFALRDAGDLAQNSTAYVSLEPCNHFGRTPPCTEALIKAKVKKVVVGMVDPNPIVAFKGVERLRDAGIEVVVGVEEELCKSLNEAYIHRMLTGKPLVTLRYSLSVNGNFLDLLGNGATDSGGYYSRLLQEYDAVVISSSLFGENLSVPASQEPGANQPIRIIIHKDPSSSNQIPLAISEVTSKVIIFTDNETAKAAEVAQQGIETVALDQINLDVILDYCNRQGLCSVLLDIRGSFGQFEELVKEGIKKNYINKFVTEILPVWNGRTEADPLQTLKSLEQGVKVVNLKSKASDQSVVIEGYFKFE</sequence>
<dbReference type="FunFam" id="3.40.140.10:FF:000025">
    <property type="entry name" value="Riboflavin biosynthesis protein RibD"/>
    <property type="match status" value="1"/>
</dbReference>
<evidence type="ECO:0000256" key="1">
    <source>
        <dbReference type="ARBA" id="ARBA00001947"/>
    </source>
</evidence>
<keyword evidence="4" id="KW-0479">Metal-binding</keyword>
<dbReference type="Proteomes" id="UP000257109">
    <property type="component" value="Unassembled WGS sequence"/>
</dbReference>
<gene>
    <name evidence="10" type="primary">PYRD</name>
    <name evidence="10" type="ORF">CR513_45290</name>
</gene>
<dbReference type="GO" id="GO:0009231">
    <property type="term" value="P:riboflavin biosynthetic process"/>
    <property type="evidence" value="ECO:0007669"/>
    <property type="project" value="UniProtKB-UniPathway"/>
</dbReference>
<evidence type="ECO:0000313" key="10">
    <source>
        <dbReference type="EMBL" id="RDX74900.1"/>
    </source>
</evidence>
<dbReference type="NCBIfam" id="TIGR00326">
    <property type="entry name" value="eubact_ribD"/>
    <property type="match status" value="1"/>
</dbReference>
<keyword evidence="11" id="KW-1185">Reference proteome</keyword>
<dbReference type="UniPathway" id="UPA00275">
    <property type="reaction ID" value="UER00401"/>
</dbReference>
<dbReference type="PROSITE" id="PS00903">
    <property type="entry name" value="CYT_DCMP_DEAMINASES_1"/>
    <property type="match status" value="1"/>
</dbReference>
<dbReference type="InterPro" id="IPR016193">
    <property type="entry name" value="Cytidine_deaminase-like"/>
</dbReference>
<dbReference type="Gene3D" id="3.40.430.10">
    <property type="entry name" value="Dihydrofolate Reductase, subunit A"/>
    <property type="match status" value="1"/>
</dbReference>
<comment type="cofactor">
    <cofactor evidence="1">
        <name>Zn(2+)</name>
        <dbReference type="ChEBI" id="CHEBI:29105"/>
    </cofactor>
</comment>
<evidence type="ECO:0000256" key="7">
    <source>
        <dbReference type="ARBA" id="ARBA00058389"/>
    </source>
</evidence>
<protein>
    <recommendedName>
        <fullName evidence="8">Riboflavin biosynthesis protein PYRD, chloroplastic</fullName>
        <ecNumber evidence="3">3.5.4.26</ecNumber>
    </recommendedName>
</protein>
<dbReference type="GO" id="GO:0008270">
    <property type="term" value="F:zinc ion binding"/>
    <property type="evidence" value="ECO:0007669"/>
    <property type="project" value="InterPro"/>
</dbReference>
<dbReference type="PROSITE" id="PS51747">
    <property type="entry name" value="CYT_DCMP_DEAMINASES_2"/>
    <property type="match status" value="1"/>
</dbReference>
<organism evidence="10 11">
    <name type="scientific">Mucuna pruriens</name>
    <name type="common">Velvet bean</name>
    <name type="synonym">Dolichos pruriens</name>
    <dbReference type="NCBI Taxonomy" id="157652"/>
    <lineage>
        <taxon>Eukaryota</taxon>
        <taxon>Viridiplantae</taxon>
        <taxon>Streptophyta</taxon>
        <taxon>Embryophyta</taxon>
        <taxon>Tracheophyta</taxon>
        <taxon>Spermatophyta</taxon>
        <taxon>Magnoliopsida</taxon>
        <taxon>eudicotyledons</taxon>
        <taxon>Gunneridae</taxon>
        <taxon>Pentapetalae</taxon>
        <taxon>rosids</taxon>
        <taxon>fabids</taxon>
        <taxon>Fabales</taxon>
        <taxon>Fabaceae</taxon>
        <taxon>Papilionoideae</taxon>
        <taxon>50 kb inversion clade</taxon>
        <taxon>NPAAA clade</taxon>
        <taxon>indigoferoid/millettioid clade</taxon>
        <taxon>Phaseoleae</taxon>
        <taxon>Mucuna</taxon>
    </lineage>
</organism>
<comment type="function">
    <text evidence="7">Monofunctional pyrimidine deaminase involved in the riboflavin biosynthesis pathway. Also has a reductase domain that lacks catalytically essential substrate-binding residues.</text>
</comment>
<evidence type="ECO:0000256" key="8">
    <source>
        <dbReference type="ARBA" id="ARBA00070721"/>
    </source>
</evidence>
<name>A0A371F9C7_MUCPR</name>
<comment type="caution">
    <text evidence="10">The sequence shown here is derived from an EMBL/GenBank/DDBJ whole genome shotgun (WGS) entry which is preliminary data.</text>
</comment>
<reference evidence="10" key="1">
    <citation type="submission" date="2018-05" db="EMBL/GenBank/DDBJ databases">
        <title>Draft genome of Mucuna pruriens seed.</title>
        <authorList>
            <person name="Nnadi N.E."/>
            <person name="Vos R."/>
            <person name="Hasami M.H."/>
            <person name="Devisetty U.K."/>
            <person name="Aguiy J.C."/>
        </authorList>
    </citation>
    <scope>NUCLEOTIDE SEQUENCE [LARGE SCALE GENOMIC DNA]</scope>
    <source>
        <strain evidence="10">JCA_2017</strain>
    </source>
</reference>
<dbReference type="PANTHER" id="PTHR11079">
    <property type="entry name" value="CYTOSINE DEAMINASE FAMILY MEMBER"/>
    <property type="match status" value="1"/>
</dbReference>
<dbReference type="OrthoDB" id="252265at2759"/>
<accession>A0A371F9C7</accession>
<dbReference type="InterPro" id="IPR024072">
    <property type="entry name" value="DHFR-like_dom_sf"/>
</dbReference>
<proteinExistence type="predicted"/>
<dbReference type="EC" id="3.5.4.26" evidence="3"/>
<evidence type="ECO:0000259" key="9">
    <source>
        <dbReference type="PROSITE" id="PS51747"/>
    </source>
</evidence>
<dbReference type="InterPro" id="IPR002125">
    <property type="entry name" value="CMP_dCMP_dom"/>
</dbReference>
<evidence type="ECO:0000256" key="2">
    <source>
        <dbReference type="ARBA" id="ARBA00004882"/>
    </source>
</evidence>
<evidence type="ECO:0000256" key="4">
    <source>
        <dbReference type="ARBA" id="ARBA00022723"/>
    </source>
</evidence>
<comment type="pathway">
    <text evidence="2">Cofactor biosynthesis; riboflavin biosynthesis; 5-amino-6-(D-ribitylamino)uracil from GTP: step 2/4.</text>
</comment>
<evidence type="ECO:0000256" key="3">
    <source>
        <dbReference type="ARBA" id="ARBA00012766"/>
    </source>
</evidence>
<keyword evidence="6" id="KW-0862">Zinc</keyword>
<dbReference type="Gene3D" id="3.40.140.10">
    <property type="entry name" value="Cytidine Deaminase, domain 2"/>
    <property type="match status" value="1"/>
</dbReference>
<keyword evidence="5" id="KW-0378">Hydrolase</keyword>
<dbReference type="InterPro" id="IPR016192">
    <property type="entry name" value="APOBEC/CMP_deaminase_Zn-bd"/>
</dbReference>